<feature type="non-terminal residue" evidence="1">
    <location>
        <position position="187"/>
    </location>
</feature>
<accession>A0A6N2AGZ0</accession>
<protein>
    <recommendedName>
        <fullName evidence="2">Retrotransposon Copia-like N-terminal domain-containing protein</fullName>
    </recommendedName>
</protein>
<evidence type="ECO:0000313" key="1">
    <source>
        <dbReference type="EMBL" id="TMW80664.1"/>
    </source>
</evidence>
<dbReference type="PANTHER" id="PTHR47481">
    <property type="match status" value="1"/>
</dbReference>
<dbReference type="AlphaFoldDB" id="A0A6N2AGZ0"/>
<comment type="caution">
    <text evidence="1">The sequence shown here is derived from an EMBL/GenBank/DDBJ whole genome shotgun (WGS) entry which is preliminary data.</text>
</comment>
<name>A0A6N2AGZ0_SOLCI</name>
<dbReference type="Pfam" id="PF14223">
    <property type="entry name" value="Retrotran_gag_2"/>
    <property type="match status" value="1"/>
</dbReference>
<evidence type="ECO:0008006" key="2">
    <source>
        <dbReference type="Google" id="ProtNLM"/>
    </source>
</evidence>
<proteinExistence type="predicted"/>
<sequence>MNNNNGNNPRVFNADNTTSTNTIIQFNPASQLPIKLSGGHNFATWKAQFSMLMYGYNLFGHLDGTSPSPSRTITLGTNISPNPDFLTWLRQDQLIQNALMASVEPTIAPTVAVADSTKSAYDALHTTYANKSQTRAFSLRDHLAHVTMDSRSITEYIQTIRSFSDELATAGAPVSNPELIVKILSGL</sequence>
<dbReference type="PANTHER" id="PTHR47481:SF21">
    <property type="entry name" value="BASIC-LEUCINE ZIPPER TRANSCRIPTION FACTOR Q-RELATED"/>
    <property type="match status" value="1"/>
</dbReference>
<gene>
    <name evidence="1" type="ORF">EJD97_017063</name>
</gene>
<organism evidence="1">
    <name type="scientific">Solanum chilense</name>
    <name type="common">Tomato</name>
    <name type="synonym">Lycopersicon chilense</name>
    <dbReference type="NCBI Taxonomy" id="4083"/>
    <lineage>
        <taxon>Eukaryota</taxon>
        <taxon>Viridiplantae</taxon>
        <taxon>Streptophyta</taxon>
        <taxon>Embryophyta</taxon>
        <taxon>Tracheophyta</taxon>
        <taxon>Spermatophyta</taxon>
        <taxon>Magnoliopsida</taxon>
        <taxon>eudicotyledons</taxon>
        <taxon>Gunneridae</taxon>
        <taxon>Pentapetalae</taxon>
        <taxon>asterids</taxon>
        <taxon>lamiids</taxon>
        <taxon>Solanales</taxon>
        <taxon>Solanaceae</taxon>
        <taxon>Solanoideae</taxon>
        <taxon>Solaneae</taxon>
        <taxon>Solanum</taxon>
        <taxon>Solanum subgen. Lycopersicon</taxon>
    </lineage>
</organism>
<reference evidence="1" key="1">
    <citation type="submission" date="2019-05" db="EMBL/GenBank/DDBJ databases">
        <title>The de novo reference genome and transcriptome assemblies of the wild tomato species Solanum chilense.</title>
        <authorList>
            <person name="Stam R."/>
            <person name="Nosenko T."/>
            <person name="Hoerger A.C."/>
            <person name="Stephan W."/>
            <person name="Seidel M.A."/>
            <person name="Kuhn J.M.M."/>
            <person name="Haberer G."/>
            <person name="Tellier A."/>
        </authorList>
    </citation>
    <scope>NUCLEOTIDE SEQUENCE</scope>
    <source>
        <tissue evidence="1">Mature leaves</tissue>
    </source>
</reference>
<dbReference type="EMBL" id="RXGB01045237">
    <property type="protein sequence ID" value="TMW80664.1"/>
    <property type="molecule type" value="Genomic_DNA"/>
</dbReference>